<proteinExistence type="predicted"/>
<feature type="compositionally biased region" description="Basic and acidic residues" evidence="1">
    <location>
        <begin position="192"/>
        <end position="207"/>
    </location>
</feature>
<keyword evidence="2" id="KW-0812">Transmembrane</keyword>
<feature type="compositionally biased region" description="Basic and acidic residues" evidence="1">
    <location>
        <begin position="244"/>
        <end position="272"/>
    </location>
</feature>
<dbReference type="EMBL" id="PGCI01000079">
    <property type="protein sequence ID" value="PLW42382.1"/>
    <property type="molecule type" value="Genomic_DNA"/>
</dbReference>
<keyword evidence="2" id="KW-1133">Transmembrane helix</keyword>
<gene>
    <name evidence="3" type="ORF">PCASD_06403</name>
</gene>
<feature type="transmembrane region" description="Helical" evidence="2">
    <location>
        <begin position="111"/>
        <end position="133"/>
    </location>
</feature>
<accession>A0A2N5UXB9</accession>
<evidence type="ECO:0000313" key="4">
    <source>
        <dbReference type="Proteomes" id="UP000235392"/>
    </source>
</evidence>
<dbReference type="AlphaFoldDB" id="A0A2N5UXB9"/>
<dbReference type="Proteomes" id="UP000235392">
    <property type="component" value="Unassembled WGS sequence"/>
</dbReference>
<feature type="region of interest" description="Disordered" evidence="1">
    <location>
        <begin position="68"/>
        <end position="96"/>
    </location>
</feature>
<name>A0A2N5UXB9_9BASI</name>
<organism evidence="3 4">
    <name type="scientific">Puccinia coronata f. sp. avenae</name>
    <dbReference type="NCBI Taxonomy" id="200324"/>
    <lineage>
        <taxon>Eukaryota</taxon>
        <taxon>Fungi</taxon>
        <taxon>Dikarya</taxon>
        <taxon>Basidiomycota</taxon>
        <taxon>Pucciniomycotina</taxon>
        <taxon>Pucciniomycetes</taxon>
        <taxon>Pucciniales</taxon>
        <taxon>Pucciniaceae</taxon>
        <taxon>Puccinia</taxon>
    </lineage>
</organism>
<protein>
    <submittedName>
        <fullName evidence="3">Uncharacterized protein</fullName>
    </submittedName>
</protein>
<evidence type="ECO:0000256" key="2">
    <source>
        <dbReference type="SAM" id="Phobius"/>
    </source>
</evidence>
<keyword evidence="2" id="KW-0472">Membrane</keyword>
<feature type="region of interest" description="Disordered" evidence="1">
    <location>
        <begin position="168"/>
        <end position="295"/>
    </location>
</feature>
<sequence length="351" mass="38832">MAGQPAVNRCQASVRRVRELASNVDKPSPAHKEDTSLDLIQNYPEVVGFSTRNSRLTIPRQIESTPARMNFPSDLRKRKTESCGLPSSVSNPKPAPNDVGHAALNRQRPTIAPTVFILLIVGMMFALFPIFYYTQVMIPDPESTSILSNFRIKGNVILNALGHSSSSGDGRIPFNSKHHHQPSTQPSSLKNIHAEKSALAEEEKERTPPSSLGLITETDTKNIIAEPTTQSEDEKDNKTPLSPEKQKKLDEELGKFWEASSRYRREAQKQKTGEYSLQGDGASSSKETEGASNIPHDEALLDHLPEADPDAKDGLTPEFWDAIKDQLNADDLTLVLNDMRRSEQAAQSKKT</sequence>
<evidence type="ECO:0000313" key="3">
    <source>
        <dbReference type="EMBL" id="PLW42382.1"/>
    </source>
</evidence>
<evidence type="ECO:0000256" key="1">
    <source>
        <dbReference type="SAM" id="MobiDB-lite"/>
    </source>
</evidence>
<reference evidence="3 4" key="1">
    <citation type="submission" date="2017-11" db="EMBL/GenBank/DDBJ databases">
        <title>De novo assembly and phasing of dikaryotic genomes from two isolates of Puccinia coronata f. sp. avenae, the causal agent of oat crown rust.</title>
        <authorList>
            <person name="Miller M.E."/>
            <person name="Zhang Y."/>
            <person name="Omidvar V."/>
            <person name="Sperschneider J."/>
            <person name="Schwessinger B."/>
            <person name="Raley C."/>
            <person name="Palmer J.M."/>
            <person name="Garnica D."/>
            <person name="Upadhyaya N."/>
            <person name="Rathjen J."/>
            <person name="Taylor J.M."/>
            <person name="Park R.F."/>
            <person name="Dodds P.N."/>
            <person name="Hirsch C.D."/>
            <person name="Kianian S.F."/>
            <person name="Figueroa M."/>
        </authorList>
    </citation>
    <scope>NUCLEOTIDE SEQUENCE [LARGE SCALE GENOMIC DNA]</scope>
    <source>
        <strain evidence="3">12SD80</strain>
    </source>
</reference>
<comment type="caution">
    <text evidence="3">The sequence shown here is derived from an EMBL/GenBank/DDBJ whole genome shotgun (WGS) entry which is preliminary data.</text>
</comment>